<gene>
    <name evidence="1" type="ORF">ABI_29740</name>
</gene>
<dbReference type="Proteomes" id="UP000006512">
    <property type="component" value="Unassembled WGS sequence"/>
</dbReference>
<dbReference type="EMBL" id="GL883078">
    <property type="protein sequence ID" value="EGF91557.1"/>
    <property type="molecule type" value="Genomic_DNA"/>
</dbReference>
<evidence type="ECO:0008006" key="3">
    <source>
        <dbReference type="Google" id="ProtNLM"/>
    </source>
</evidence>
<dbReference type="STRING" id="715226.ABI_29740"/>
<name>F4QMW6_9CAUL</name>
<evidence type="ECO:0000313" key="2">
    <source>
        <dbReference type="Proteomes" id="UP000006512"/>
    </source>
</evidence>
<protein>
    <recommendedName>
        <fullName evidence="3">Phasin domain-containing protein</fullName>
    </recommendedName>
</protein>
<dbReference type="RefSeq" id="WP_006273759.1">
    <property type="nucleotide sequence ID" value="NZ_GL883078.1"/>
</dbReference>
<accession>F4QMW6</accession>
<keyword evidence="2" id="KW-1185">Reference proteome</keyword>
<dbReference type="HOGENOM" id="CLU_2140703_0_0_5"/>
<reference evidence="2" key="1">
    <citation type="submission" date="2011-03" db="EMBL/GenBank/DDBJ databases">
        <title>Draft genome sequence of Brevundimonas diminuta.</title>
        <authorList>
            <person name="Brown P.J.B."/>
            <person name="Buechlein A."/>
            <person name="Hemmerich C."/>
            <person name="Brun Y.V."/>
        </authorList>
    </citation>
    <scope>NUCLEOTIDE SEQUENCE [LARGE SCALE GENOMIC DNA]</scope>
    <source>
        <strain evidence="2">C19</strain>
    </source>
</reference>
<dbReference type="OrthoDB" id="7172926at2"/>
<dbReference type="AlphaFoldDB" id="F4QMW6"/>
<organism evidence="1 2">
    <name type="scientific">Asticcacaulis biprosthecium C19</name>
    <dbReference type="NCBI Taxonomy" id="715226"/>
    <lineage>
        <taxon>Bacteria</taxon>
        <taxon>Pseudomonadati</taxon>
        <taxon>Pseudomonadota</taxon>
        <taxon>Alphaproteobacteria</taxon>
        <taxon>Caulobacterales</taxon>
        <taxon>Caulobacteraceae</taxon>
        <taxon>Asticcacaulis</taxon>
    </lineage>
</organism>
<sequence>MTSSPFENGLKLMEAQQQLAARSLINLIEMISTSSHRYASETTSFTKEALDLMRAAAQTRDPAALTELQKTWAQTCVKYSQNQSRAAMTFVEQCGLQALNTAARSAKTDKKD</sequence>
<evidence type="ECO:0000313" key="1">
    <source>
        <dbReference type="EMBL" id="EGF91557.1"/>
    </source>
</evidence>
<proteinExistence type="predicted"/>